<reference evidence="2 3" key="1">
    <citation type="submission" date="2018-10" db="EMBL/GenBank/DDBJ databases">
        <title>Isolation from soil.</title>
        <authorList>
            <person name="Hu J."/>
        </authorList>
    </citation>
    <scope>NUCLEOTIDE SEQUENCE [LARGE SCALE GENOMIC DNA]</scope>
    <source>
        <strain evidence="2 3">NEAU-Ht49</strain>
    </source>
</reference>
<dbReference type="Proteomes" id="UP000282674">
    <property type="component" value="Unassembled WGS sequence"/>
</dbReference>
<evidence type="ECO:0000259" key="1">
    <source>
        <dbReference type="PROSITE" id="PS51736"/>
    </source>
</evidence>
<name>A0A3M2M3F6_9ACTN</name>
<evidence type="ECO:0000313" key="3">
    <source>
        <dbReference type="Proteomes" id="UP000282674"/>
    </source>
</evidence>
<dbReference type="OrthoDB" id="3405463at2"/>
<accession>A0A3M2M3F6</accession>
<dbReference type="Gene3D" id="3.40.50.1390">
    <property type="entry name" value="Resolvase, N-terminal catalytic domain"/>
    <property type="match status" value="1"/>
</dbReference>
<dbReference type="GO" id="GO:0000150">
    <property type="term" value="F:DNA strand exchange activity"/>
    <property type="evidence" value="ECO:0007669"/>
    <property type="project" value="InterPro"/>
</dbReference>
<dbReference type="PROSITE" id="PS51736">
    <property type="entry name" value="RECOMBINASES_3"/>
    <property type="match status" value="1"/>
</dbReference>
<gene>
    <name evidence="2" type="ORF">EBO15_16850</name>
</gene>
<dbReference type="SUPFAM" id="SSF53041">
    <property type="entry name" value="Resolvase-like"/>
    <property type="match status" value="1"/>
</dbReference>
<organism evidence="2 3">
    <name type="scientific">Actinomadura harenae</name>
    <dbReference type="NCBI Taxonomy" id="2483351"/>
    <lineage>
        <taxon>Bacteria</taxon>
        <taxon>Bacillati</taxon>
        <taxon>Actinomycetota</taxon>
        <taxon>Actinomycetes</taxon>
        <taxon>Streptosporangiales</taxon>
        <taxon>Thermomonosporaceae</taxon>
        <taxon>Actinomadura</taxon>
    </lineage>
</organism>
<dbReference type="Pfam" id="PF00239">
    <property type="entry name" value="Resolvase"/>
    <property type="match status" value="1"/>
</dbReference>
<dbReference type="InterPro" id="IPR036162">
    <property type="entry name" value="Resolvase-like_N_sf"/>
</dbReference>
<dbReference type="AlphaFoldDB" id="A0A3M2M3F6"/>
<dbReference type="EMBL" id="RFFG01000026">
    <property type="protein sequence ID" value="RMI43343.1"/>
    <property type="molecule type" value="Genomic_DNA"/>
</dbReference>
<dbReference type="GO" id="GO:0003677">
    <property type="term" value="F:DNA binding"/>
    <property type="evidence" value="ECO:0007669"/>
    <property type="project" value="InterPro"/>
</dbReference>
<keyword evidence="3" id="KW-1185">Reference proteome</keyword>
<evidence type="ECO:0000313" key="2">
    <source>
        <dbReference type="EMBL" id="RMI43343.1"/>
    </source>
</evidence>
<feature type="domain" description="Resolvase/invertase-type recombinase catalytic" evidence="1">
    <location>
        <begin position="1"/>
        <end position="69"/>
    </location>
</feature>
<sequence length="69" mass="7257">MRNGAGRGAALTGVGCIRIFADQQSGKNADRDELIKAMDYLRPGDTPVVPSLDRLVLIKGACSREAGSP</sequence>
<comment type="caution">
    <text evidence="2">The sequence shown here is derived from an EMBL/GenBank/DDBJ whole genome shotgun (WGS) entry which is preliminary data.</text>
</comment>
<protein>
    <recommendedName>
        <fullName evidence="1">Resolvase/invertase-type recombinase catalytic domain-containing protein</fullName>
    </recommendedName>
</protein>
<proteinExistence type="predicted"/>
<dbReference type="InterPro" id="IPR006119">
    <property type="entry name" value="Resolv_N"/>
</dbReference>